<comment type="caution">
    <text evidence="1">The sequence shown here is derived from an EMBL/GenBank/DDBJ whole genome shotgun (WGS) entry which is preliminary data.</text>
</comment>
<dbReference type="Proteomes" id="UP000177697">
    <property type="component" value="Unassembled WGS sequence"/>
</dbReference>
<accession>A0A1G2V2L0</accession>
<gene>
    <name evidence="1" type="ORF">A2431_01245</name>
</gene>
<dbReference type="EMBL" id="MHWW01000005">
    <property type="protein sequence ID" value="OHB15868.1"/>
    <property type="molecule type" value="Genomic_DNA"/>
</dbReference>
<evidence type="ECO:0000313" key="1">
    <source>
        <dbReference type="EMBL" id="OHB15868.1"/>
    </source>
</evidence>
<organism evidence="1 2">
    <name type="scientific">Candidatus Zambryskibacteria bacterium RIFOXYC1_FULL_39_10</name>
    <dbReference type="NCBI Taxonomy" id="1802779"/>
    <lineage>
        <taxon>Bacteria</taxon>
        <taxon>Candidatus Zambryskiibacteriota</taxon>
    </lineage>
</organism>
<evidence type="ECO:0000313" key="2">
    <source>
        <dbReference type="Proteomes" id="UP000177697"/>
    </source>
</evidence>
<dbReference type="AlphaFoldDB" id="A0A1G2V2L0"/>
<protein>
    <submittedName>
        <fullName evidence="1">Uncharacterized protein</fullName>
    </submittedName>
</protein>
<reference evidence="1 2" key="1">
    <citation type="journal article" date="2016" name="Nat. Commun.">
        <title>Thousands of microbial genomes shed light on interconnected biogeochemical processes in an aquifer system.</title>
        <authorList>
            <person name="Anantharaman K."/>
            <person name="Brown C.T."/>
            <person name="Hug L.A."/>
            <person name="Sharon I."/>
            <person name="Castelle C.J."/>
            <person name="Probst A.J."/>
            <person name="Thomas B.C."/>
            <person name="Singh A."/>
            <person name="Wilkins M.J."/>
            <person name="Karaoz U."/>
            <person name="Brodie E.L."/>
            <person name="Williams K.H."/>
            <person name="Hubbard S.S."/>
            <person name="Banfield J.F."/>
        </authorList>
    </citation>
    <scope>NUCLEOTIDE SEQUENCE [LARGE SCALE GENOMIC DNA]</scope>
</reference>
<proteinExistence type="predicted"/>
<name>A0A1G2V2L0_9BACT</name>
<sequence>MLGGGTVKAKTQDGYLYLAADIITDTTDNRTFTGFNDEFGVNLGESPTTDTAFLGLGSTNANGRTVGTIDGYYTNFPTAGHSLVASFVTGHRVIEWKMPLSVLPSIVNGDTLSVGGATESTDGNSAVYPIGLLWGNNSTYGQLLVQ</sequence>